<dbReference type="Proteomes" id="UP001066276">
    <property type="component" value="Chromosome 12"/>
</dbReference>
<protein>
    <submittedName>
        <fullName evidence="2">Uncharacterized protein</fullName>
    </submittedName>
</protein>
<reference evidence="2" key="1">
    <citation type="journal article" date="2022" name="bioRxiv">
        <title>Sequencing and chromosome-scale assembly of the giantPleurodeles waltlgenome.</title>
        <authorList>
            <person name="Brown T."/>
            <person name="Elewa A."/>
            <person name="Iarovenko S."/>
            <person name="Subramanian E."/>
            <person name="Araus A.J."/>
            <person name="Petzold A."/>
            <person name="Susuki M."/>
            <person name="Suzuki K.-i.T."/>
            <person name="Hayashi T."/>
            <person name="Toyoda A."/>
            <person name="Oliveira C."/>
            <person name="Osipova E."/>
            <person name="Leigh N.D."/>
            <person name="Simon A."/>
            <person name="Yun M.H."/>
        </authorList>
    </citation>
    <scope>NUCLEOTIDE SEQUENCE</scope>
    <source>
        <strain evidence="2">20211129_DDA</strain>
        <tissue evidence="2">Liver</tissue>
    </source>
</reference>
<dbReference type="AlphaFoldDB" id="A0AAV7KXP3"/>
<evidence type="ECO:0000313" key="3">
    <source>
        <dbReference type="Proteomes" id="UP001066276"/>
    </source>
</evidence>
<sequence length="234" mass="26228">MGKTDKTQARLQFKRRKTISPAGEGAEVGPEGSPVTTSGEDQDLRQILRAMQHSLTQIDGKLDSLSLRMDRMSERLDQHAERLDQSERRASDVEDGQTELATSQVKLNKELSTLRLKVDNLEARSRRNNLHIVGIAESTAVDNKESFGKQLLVQLLGHATFSDLFVVERAHSELIAARFRKYYQSLYTSRVNPDPVALLDYLTHITMPQLTDTDREALMAPLPLSEMAKARGNG</sequence>
<evidence type="ECO:0000256" key="1">
    <source>
        <dbReference type="SAM" id="MobiDB-lite"/>
    </source>
</evidence>
<keyword evidence="3" id="KW-1185">Reference proteome</keyword>
<proteinExistence type="predicted"/>
<name>A0AAV7KXP3_PLEWA</name>
<gene>
    <name evidence="2" type="ORF">NDU88_001141</name>
</gene>
<accession>A0AAV7KXP3</accession>
<organism evidence="2 3">
    <name type="scientific">Pleurodeles waltl</name>
    <name type="common">Iberian ribbed newt</name>
    <dbReference type="NCBI Taxonomy" id="8319"/>
    <lineage>
        <taxon>Eukaryota</taxon>
        <taxon>Metazoa</taxon>
        <taxon>Chordata</taxon>
        <taxon>Craniata</taxon>
        <taxon>Vertebrata</taxon>
        <taxon>Euteleostomi</taxon>
        <taxon>Amphibia</taxon>
        <taxon>Batrachia</taxon>
        <taxon>Caudata</taxon>
        <taxon>Salamandroidea</taxon>
        <taxon>Salamandridae</taxon>
        <taxon>Pleurodelinae</taxon>
        <taxon>Pleurodeles</taxon>
    </lineage>
</organism>
<feature type="region of interest" description="Disordered" evidence="1">
    <location>
        <begin position="1"/>
        <end position="41"/>
    </location>
</feature>
<feature type="compositionally biased region" description="Low complexity" evidence="1">
    <location>
        <begin position="20"/>
        <end position="35"/>
    </location>
</feature>
<feature type="region of interest" description="Disordered" evidence="1">
    <location>
        <begin position="78"/>
        <end position="98"/>
    </location>
</feature>
<feature type="compositionally biased region" description="Basic and acidic residues" evidence="1">
    <location>
        <begin position="78"/>
        <end position="92"/>
    </location>
</feature>
<dbReference type="PANTHER" id="PTHR11505">
    <property type="entry name" value="L1 TRANSPOSABLE ELEMENT-RELATED"/>
    <property type="match status" value="1"/>
</dbReference>
<dbReference type="EMBL" id="JANPWB010000016">
    <property type="protein sequence ID" value="KAJ1080953.1"/>
    <property type="molecule type" value="Genomic_DNA"/>
</dbReference>
<dbReference type="SUPFAM" id="SSF57997">
    <property type="entry name" value="Tropomyosin"/>
    <property type="match status" value="1"/>
</dbReference>
<comment type="caution">
    <text evidence="2">The sequence shown here is derived from an EMBL/GenBank/DDBJ whole genome shotgun (WGS) entry which is preliminary data.</text>
</comment>
<evidence type="ECO:0000313" key="2">
    <source>
        <dbReference type="EMBL" id="KAJ1080953.1"/>
    </source>
</evidence>
<dbReference type="InterPro" id="IPR004244">
    <property type="entry name" value="Transposase_22"/>
</dbReference>